<organism evidence="1 2">
    <name type="scientific">Agathobacter ruminis</name>
    <dbReference type="NCBI Taxonomy" id="1712665"/>
    <lineage>
        <taxon>Bacteria</taxon>
        <taxon>Bacillati</taxon>
        <taxon>Bacillota</taxon>
        <taxon>Clostridia</taxon>
        <taxon>Lachnospirales</taxon>
        <taxon>Lachnospiraceae</taxon>
        <taxon>Agathobacter</taxon>
    </lineage>
</organism>
<reference evidence="1 2" key="1">
    <citation type="submission" date="2017-10" db="EMBL/GenBank/DDBJ databases">
        <title>Resolving the taxonomy of Roseburia spp., Eubacterium rectale and Agathobacter spp. through phylogenomic analysis.</title>
        <authorList>
            <person name="Sheridan P.O."/>
            <person name="Walker A.W."/>
            <person name="Duncan S.H."/>
            <person name="Scott K.P."/>
            <person name="Toole P.W.O."/>
            <person name="Luis P."/>
            <person name="Flint H.J."/>
        </authorList>
    </citation>
    <scope>NUCLEOTIDE SEQUENCE [LARGE SCALE GENOMIC DNA]</scope>
    <source>
        <strain evidence="1 2">JK623</strain>
    </source>
</reference>
<evidence type="ECO:0000313" key="2">
    <source>
        <dbReference type="Proteomes" id="UP000224563"/>
    </source>
</evidence>
<protein>
    <submittedName>
        <fullName evidence="1">Uncharacterized protein</fullName>
    </submittedName>
</protein>
<proteinExistence type="predicted"/>
<name>A0A2G3E2U0_9FIRM</name>
<reference evidence="1 2" key="2">
    <citation type="submission" date="2017-10" db="EMBL/GenBank/DDBJ databases">
        <authorList>
            <person name="Banno H."/>
            <person name="Chua N.-H."/>
        </authorList>
    </citation>
    <scope>NUCLEOTIDE SEQUENCE [LARGE SCALE GENOMIC DNA]</scope>
    <source>
        <strain evidence="1 2">JK623</strain>
    </source>
</reference>
<keyword evidence="2" id="KW-1185">Reference proteome</keyword>
<accession>A0A2G3E2U0</accession>
<evidence type="ECO:0000313" key="1">
    <source>
        <dbReference type="EMBL" id="PHU37559.1"/>
    </source>
</evidence>
<gene>
    <name evidence="1" type="ORF">CSX02_07340</name>
</gene>
<dbReference type="RefSeq" id="WP_099386200.1">
    <property type="nucleotide sequence ID" value="NZ_JANSWH010000093.1"/>
</dbReference>
<dbReference type="Proteomes" id="UP000224563">
    <property type="component" value="Unassembled WGS sequence"/>
</dbReference>
<sequence>MNKGKFLDNFSGNNVELCHTYNERVGNRTVQLLLDEQIPFTKNCRKIPFFKRDKYNGAEKVWVIETNPHRYGQARRAIDRLDQGTKERLVLSNY</sequence>
<comment type="caution">
    <text evidence="1">The sequence shown here is derived from an EMBL/GenBank/DDBJ whole genome shotgun (WGS) entry which is preliminary data.</text>
</comment>
<dbReference type="EMBL" id="PDYG01000042">
    <property type="protein sequence ID" value="PHU37559.1"/>
    <property type="molecule type" value="Genomic_DNA"/>
</dbReference>
<dbReference type="AlphaFoldDB" id="A0A2G3E2U0"/>